<dbReference type="Pfam" id="PF02384">
    <property type="entry name" value="N6_Mtase"/>
    <property type="match status" value="1"/>
</dbReference>
<dbReference type="Pfam" id="PF12161">
    <property type="entry name" value="HsdM_N"/>
    <property type="match status" value="1"/>
</dbReference>
<dbReference type="PANTHER" id="PTHR42998:SF1">
    <property type="entry name" value="TYPE I RESTRICTION ENZYME HINDI METHYLASE SUBUNIT"/>
    <property type="match status" value="1"/>
</dbReference>
<dbReference type="RefSeq" id="WP_134076616.1">
    <property type="nucleotide sequence ID" value="NZ_CP101129.1"/>
</dbReference>
<keyword evidence="9" id="KW-0472">Membrane</keyword>
<evidence type="ECO:0000313" key="12">
    <source>
        <dbReference type="EMBL" id="TDU97870.1"/>
    </source>
</evidence>
<dbReference type="GO" id="GO:0008170">
    <property type="term" value="F:N-methyltransferase activity"/>
    <property type="evidence" value="ECO:0007669"/>
    <property type="project" value="InterPro"/>
</dbReference>
<protein>
    <recommendedName>
        <fullName evidence="2">site-specific DNA-methyltransferase (adenine-specific)</fullName>
        <ecNumber evidence="2">2.1.1.72</ecNumber>
    </recommendedName>
</protein>
<dbReference type="InterPro" id="IPR029063">
    <property type="entry name" value="SAM-dependent_MTases_sf"/>
</dbReference>
<keyword evidence="8" id="KW-0175">Coiled coil</keyword>
<dbReference type="InterPro" id="IPR052916">
    <property type="entry name" value="Type-I_RE_MTase_Subunit"/>
</dbReference>
<dbReference type="Gene3D" id="1.20.1260.30">
    <property type="match status" value="1"/>
</dbReference>
<evidence type="ECO:0000313" key="13">
    <source>
        <dbReference type="Proteomes" id="UP000294882"/>
    </source>
</evidence>
<evidence type="ECO:0000256" key="3">
    <source>
        <dbReference type="ARBA" id="ARBA00022603"/>
    </source>
</evidence>
<dbReference type="Gene3D" id="3.40.50.150">
    <property type="entry name" value="Vaccinia Virus protein VP39"/>
    <property type="match status" value="1"/>
</dbReference>
<feature type="domain" description="N6 adenine-specific DNA methyltransferase N-terminal" evidence="11">
    <location>
        <begin position="12"/>
        <end position="133"/>
    </location>
</feature>
<dbReference type="Proteomes" id="UP000294882">
    <property type="component" value="Unassembled WGS sequence"/>
</dbReference>
<feature type="domain" description="DNA methylase adenine-specific" evidence="10">
    <location>
        <begin position="171"/>
        <end position="481"/>
    </location>
</feature>
<feature type="coiled-coil region" evidence="8">
    <location>
        <begin position="527"/>
        <end position="554"/>
    </location>
</feature>
<accession>A0A4R7TY52</accession>
<keyword evidence="9" id="KW-0812">Transmembrane</keyword>
<dbReference type="CDD" id="cd02440">
    <property type="entry name" value="AdoMet_MTases"/>
    <property type="match status" value="1"/>
</dbReference>
<keyword evidence="3" id="KW-0489">Methyltransferase</keyword>
<dbReference type="GO" id="GO:0003677">
    <property type="term" value="F:DNA binding"/>
    <property type="evidence" value="ECO:0007669"/>
    <property type="project" value="InterPro"/>
</dbReference>
<gene>
    <name evidence="12" type="ORF">JN03_0398</name>
</gene>
<comment type="similarity">
    <text evidence="1">Belongs to the N(4)/N(6)-methyltransferase family.</text>
</comment>
<dbReference type="GO" id="GO:0009307">
    <property type="term" value="P:DNA restriction-modification system"/>
    <property type="evidence" value="ECO:0007669"/>
    <property type="project" value="UniProtKB-KW"/>
</dbReference>
<comment type="catalytic activity">
    <reaction evidence="7">
        <text>a 2'-deoxyadenosine in DNA + S-adenosyl-L-methionine = an N(6)-methyl-2'-deoxyadenosine in DNA + S-adenosyl-L-homocysteine + H(+)</text>
        <dbReference type="Rhea" id="RHEA:15197"/>
        <dbReference type="Rhea" id="RHEA-COMP:12418"/>
        <dbReference type="Rhea" id="RHEA-COMP:12419"/>
        <dbReference type="ChEBI" id="CHEBI:15378"/>
        <dbReference type="ChEBI" id="CHEBI:57856"/>
        <dbReference type="ChEBI" id="CHEBI:59789"/>
        <dbReference type="ChEBI" id="CHEBI:90615"/>
        <dbReference type="ChEBI" id="CHEBI:90616"/>
        <dbReference type="EC" id="2.1.1.72"/>
    </reaction>
</comment>
<dbReference type="PRINTS" id="PR00507">
    <property type="entry name" value="N12N6MTFRASE"/>
</dbReference>
<dbReference type="AlphaFoldDB" id="A0A4R7TY52"/>
<evidence type="ECO:0000256" key="9">
    <source>
        <dbReference type="SAM" id="Phobius"/>
    </source>
</evidence>
<keyword evidence="4" id="KW-0808">Transferase</keyword>
<keyword evidence="6" id="KW-0680">Restriction system</keyword>
<reference evidence="12 13" key="1">
    <citation type="submission" date="2019-03" db="EMBL/GenBank/DDBJ databases">
        <title>Genomic Encyclopedia of Archaeal and Bacterial Type Strains, Phase II (KMG-II): from individual species to whole genera.</title>
        <authorList>
            <person name="Goeker M."/>
        </authorList>
    </citation>
    <scope>NUCLEOTIDE SEQUENCE [LARGE SCALE GENOMIC DNA]</scope>
    <source>
        <strain evidence="12 13">ATCC 25591</strain>
    </source>
</reference>
<evidence type="ECO:0000259" key="11">
    <source>
        <dbReference type="Pfam" id="PF12161"/>
    </source>
</evidence>
<dbReference type="InterPro" id="IPR003356">
    <property type="entry name" value="DNA_methylase_A-5"/>
</dbReference>
<dbReference type="EC" id="2.1.1.72" evidence="2"/>
<name>A0A4R7TY52_9BACT</name>
<keyword evidence="9" id="KW-1133">Transmembrane helix</keyword>
<evidence type="ECO:0000256" key="2">
    <source>
        <dbReference type="ARBA" id="ARBA00011900"/>
    </source>
</evidence>
<proteinExistence type="inferred from homology"/>
<evidence type="ECO:0000256" key="7">
    <source>
        <dbReference type="ARBA" id="ARBA00047942"/>
    </source>
</evidence>
<dbReference type="InterPro" id="IPR002052">
    <property type="entry name" value="DNA_methylase_N6_adenine_CS"/>
</dbReference>
<dbReference type="InterPro" id="IPR022749">
    <property type="entry name" value="D12N6_MeTrfase_N"/>
</dbReference>
<dbReference type="GO" id="GO:0009007">
    <property type="term" value="F:site-specific DNA-methyltransferase (adenine-specific) activity"/>
    <property type="evidence" value="ECO:0007669"/>
    <property type="project" value="UniProtKB-EC"/>
</dbReference>
<evidence type="ECO:0000259" key="10">
    <source>
        <dbReference type="Pfam" id="PF02384"/>
    </source>
</evidence>
<dbReference type="GO" id="GO:0032259">
    <property type="term" value="P:methylation"/>
    <property type="evidence" value="ECO:0007669"/>
    <property type="project" value="UniProtKB-KW"/>
</dbReference>
<feature type="transmembrane region" description="Helical" evidence="9">
    <location>
        <begin position="32"/>
        <end position="49"/>
    </location>
</feature>
<dbReference type="InterPro" id="IPR038333">
    <property type="entry name" value="T1MK-like_N_sf"/>
</dbReference>
<dbReference type="EMBL" id="SOCH01000003">
    <property type="protein sequence ID" value="TDU97870.1"/>
    <property type="molecule type" value="Genomic_DNA"/>
</dbReference>
<comment type="caution">
    <text evidence="12">The sequence shown here is derived from an EMBL/GenBank/DDBJ whole genome shotgun (WGS) entry which is preliminary data.</text>
</comment>
<keyword evidence="5" id="KW-0949">S-adenosyl-L-methionine</keyword>
<dbReference type="SUPFAM" id="SSF53335">
    <property type="entry name" value="S-adenosyl-L-methionine-dependent methyltransferases"/>
    <property type="match status" value="1"/>
</dbReference>
<evidence type="ECO:0000256" key="6">
    <source>
        <dbReference type="ARBA" id="ARBA00022747"/>
    </source>
</evidence>
<evidence type="ECO:0000256" key="5">
    <source>
        <dbReference type="ARBA" id="ARBA00022691"/>
    </source>
</evidence>
<dbReference type="PROSITE" id="PS00092">
    <property type="entry name" value="N6_MTASE"/>
    <property type="match status" value="1"/>
</dbReference>
<evidence type="ECO:0000256" key="4">
    <source>
        <dbReference type="ARBA" id="ARBA00022679"/>
    </source>
</evidence>
<evidence type="ECO:0000256" key="1">
    <source>
        <dbReference type="ARBA" id="ARBA00006594"/>
    </source>
</evidence>
<organism evidence="12 13">
    <name type="scientific">Metamycoplasma hyosynoviae</name>
    <dbReference type="NCBI Taxonomy" id="29559"/>
    <lineage>
        <taxon>Bacteria</taxon>
        <taxon>Bacillati</taxon>
        <taxon>Mycoplasmatota</taxon>
        <taxon>Mycoplasmoidales</taxon>
        <taxon>Metamycoplasmataceae</taxon>
        <taxon>Metamycoplasma</taxon>
    </lineage>
</organism>
<sequence>MATKKENKQKPLEQVLMDSCNKLRSNMSGINYMYFVMGLVFLKFASIKFEKRREELLNSKDNFAVNFSSFYAEKNVFYIPEYARWSFIKDHAKTGAKIKIIENGKEVEKNYTIGMLIDFALEELEKSNPQLRGGGALPIGIYGKSTLPDANFVSLINEIDKVHEDEEHPMNDLIGKTYQYMLNAFAIKTADEKGEFYTPDNIVDLITTLIEPYKGRVYDPCCGSGGMFVQSYKFVEAHKLDINDISVYGQESNPDTWKLAKMNLGIRGIPANLGKKAADTFGDDQHKNEKFDFIIANPPFNLKNWRSDKALTNDVRWIGYGVPPASNANYAWILHMLSKLSANGVAGFLLANGALSDTNTTKIRENLIKNDKIEAIIILPREMFYYTDISVTLWIMNNNKNSRNVFQDGEEVLLRNRTNEILFMDLRKMGYQSSEGYKMLDDADMKLVKKTLNAWQSIEWKSVYKDVPEFCQSCNINEIRNGITDKKQKENGTNISVSDNDSLWSLIPSKYIEFIDHDLEIDFPKEMSRIQKEMKQLLKEEKKIQEQLKEAFEGIGYGIE</sequence>
<dbReference type="PANTHER" id="PTHR42998">
    <property type="entry name" value="TYPE I RESTRICTION ENZYME HINDVIIP M PROTEIN-RELATED"/>
    <property type="match status" value="1"/>
</dbReference>
<evidence type="ECO:0000256" key="8">
    <source>
        <dbReference type="SAM" id="Coils"/>
    </source>
</evidence>